<evidence type="ECO:0000256" key="2">
    <source>
        <dbReference type="ARBA" id="ARBA00022475"/>
    </source>
</evidence>
<evidence type="ECO:0000256" key="9">
    <source>
        <dbReference type="SAM" id="Phobius"/>
    </source>
</evidence>
<proteinExistence type="inferred from homology"/>
<dbReference type="EMBL" id="CP003380">
    <property type="protein sequence ID" value="AFJ01880.1"/>
    <property type="molecule type" value="Genomic_DNA"/>
</dbReference>
<dbReference type="eggNOG" id="COG2976">
    <property type="taxonomic scope" value="Bacteria"/>
</dbReference>
<dbReference type="InterPro" id="IPR018704">
    <property type="entry name" value="SecYEG/CpoB_TPR"/>
</dbReference>
<feature type="transmembrane region" description="Helical" evidence="9">
    <location>
        <begin position="21"/>
        <end position="42"/>
    </location>
</feature>
<reference evidence="11 12" key="1">
    <citation type="journal article" date="2012" name="J. Bacteriol.">
        <title>Complete genome sequences of Methylophaga sp. strain JAM1 and Methylophaga sp. strain JAM7.</title>
        <authorList>
            <person name="Villeneuve C."/>
            <person name="Martineau C."/>
            <person name="Mauffrey F."/>
            <person name="Villemur R."/>
        </authorList>
    </citation>
    <scope>NUCLEOTIDE SEQUENCE [LARGE SCALE GENOMIC DNA]</scope>
    <source>
        <strain evidence="11 12">JAM7</strain>
    </source>
</reference>
<comment type="subcellular location">
    <subcellularLocation>
        <location evidence="1">Cell membrane</location>
        <topology evidence="1">Single-pass type II membrane protein</topology>
    </subcellularLocation>
</comment>
<organism evidence="11 12">
    <name type="scientific">Methylophaga frappieri (strain ATCC BAA-2434 / DSM 25690 / JAM7)</name>
    <dbReference type="NCBI Taxonomy" id="754477"/>
    <lineage>
        <taxon>Bacteria</taxon>
        <taxon>Pseudomonadati</taxon>
        <taxon>Pseudomonadota</taxon>
        <taxon>Gammaproteobacteria</taxon>
        <taxon>Thiotrichales</taxon>
        <taxon>Piscirickettsiaceae</taxon>
        <taxon>Methylophaga</taxon>
    </lineage>
</organism>
<evidence type="ECO:0000313" key="12">
    <source>
        <dbReference type="Proteomes" id="UP000009145"/>
    </source>
</evidence>
<dbReference type="InterPro" id="IPR026039">
    <property type="entry name" value="YfgM"/>
</dbReference>
<comment type="similarity">
    <text evidence="7">Belongs to the YfgM family.</text>
</comment>
<protein>
    <recommendedName>
        <fullName evidence="8">Ancillary SecYEG translocon subunit</fullName>
    </recommendedName>
</protein>
<sequence precursor="true">MDIYASDEEKSEAIKQWWRDNGLAVAVGVALGITAIFGTRFWQSHQETQTEQAAAAYQKVVMALVGSADLSAAEETTATLKSDFSQTPYAAFAANELAAQMASEGDLSGAISELEWVMNHAELTSHRELARLRMARLLMDNGEMDMALALTQESESAAFSILFAELAGDIYVAKSESDAAYDAYQKALDSMAENDPRRRLLEMKRDDVVVK</sequence>
<dbReference type="SUPFAM" id="SSF48452">
    <property type="entry name" value="TPR-like"/>
    <property type="match status" value="1"/>
</dbReference>
<evidence type="ECO:0000256" key="5">
    <source>
        <dbReference type="ARBA" id="ARBA00023136"/>
    </source>
</evidence>
<evidence type="ECO:0000256" key="8">
    <source>
        <dbReference type="ARBA" id="ARBA00024235"/>
    </source>
</evidence>
<evidence type="ECO:0000256" key="6">
    <source>
        <dbReference type="ARBA" id="ARBA00023186"/>
    </source>
</evidence>
<keyword evidence="3 9" id="KW-0812">Transmembrane</keyword>
<keyword evidence="6" id="KW-0143">Chaperone</keyword>
<evidence type="ECO:0000256" key="4">
    <source>
        <dbReference type="ARBA" id="ARBA00022989"/>
    </source>
</evidence>
<dbReference type="GO" id="GO:0044877">
    <property type="term" value="F:protein-containing complex binding"/>
    <property type="evidence" value="ECO:0007669"/>
    <property type="project" value="InterPro"/>
</dbReference>
<keyword evidence="12" id="KW-1185">Reference proteome</keyword>
<dbReference type="InterPro" id="IPR011990">
    <property type="entry name" value="TPR-like_helical_dom_sf"/>
</dbReference>
<evidence type="ECO:0000313" key="11">
    <source>
        <dbReference type="EMBL" id="AFJ01880.1"/>
    </source>
</evidence>
<name>I1YG37_METFJ</name>
<evidence type="ECO:0000256" key="7">
    <source>
        <dbReference type="ARBA" id="ARBA00024197"/>
    </source>
</evidence>
<gene>
    <name evidence="11" type="ordered locus">Q7C_709</name>
</gene>
<dbReference type="AlphaFoldDB" id="I1YG37"/>
<dbReference type="PANTHER" id="PTHR38035:SF1">
    <property type="entry name" value="ANCILLARY SECYEG TRANSLOCON SUBUNIT"/>
    <property type="match status" value="1"/>
</dbReference>
<dbReference type="OrthoDB" id="9789675at2"/>
<dbReference type="PATRIC" id="fig|754477.3.peg.701"/>
<feature type="domain" description="Ancillary SecYEG translocon subunit/Cell division coordinator CpoB TPR" evidence="10">
    <location>
        <begin position="15"/>
        <end position="208"/>
    </location>
</feature>
<accession>I1YG37</accession>
<keyword evidence="2" id="KW-1003">Cell membrane</keyword>
<dbReference type="STRING" id="754477.Q7C_709"/>
<dbReference type="HOGENOM" id="CLU_084785_1_0_6"/>
<dbReference type="Pfam" id="PF09976">
    <property type="entry name" value="TPR_21"/>
    <property type="match status" value="1"/>
</dbReference>
<evidence type="ECO:0000256" key="3">
    <source>
        <dbReference type="ARBA" id="ARBA00022692"/>
    </source>
</evidence>
<evidence type="ECO:0000259" key="10">
    <source>
        <dbReference type="Pfam" id="PF09976"/>
    </source>
</evidence>
<dbReference type="Proteomes" id="UP000009145">
    <property type="component" value="Chromosome"/>
</dbReference>
<keyword evidence="5 9" id="KW-0472">Membrane</keyword>
<evidence type="ECO:0000256" key="1">
    <source>
        <dbReference type="ARBA" id="ARBA00004401"/>
    </source>
</evidence>
<dbReference type="PANTHER" id="PTHR38035">
    <property type="entry name" value="UPF0070 PROTEIN YFGM"/>
    <property type="match status" value="1"/>
</dbReference>
<dbReference type="Gene3D" id="1.25.40.10">
    <property type="entry name" value="Tetratricopeptide repeat domain"/>
    <property type="match status" value="1"/>
</dbReference>
<dbReference type="PIRSF" id="PIRSF006170">
    <property type="entry name" value="YfgM"/>
    <property type="match status" value="1"/>
</dbReference>
<dbReference type="RefSeq" id="WP_014703301.1">
    <property type="nucleotide sequence ID" value="NC_017856.1"/>
</dbReference>
<dbReference type="GO" id="GO:0005886">
    <property type="term" value="C:plasma membrane"/>
    <property type="evidence" value="ECO:0007669"/>
    <property type="project" value="UniProtKB-SubCell"/>
</dbReference>
<dbReference type="KEGG" id="mec:Q7C_709"/>
<keyword evidence="4 9" id="KW-1133">Transmembrane helix</keyword>